<evidence type="ECO:0000256" key="2">
    <source>
        <dbReference type="ARBA" id="ARBA00005752"/>
    </source>
</evidence>
<dbReference type="EMBL" id="BONC01000010">
    <property type="protein sequence ID" value="GIF55830.1"/>
    <property type="molecule type" value="Genomic_DNA"/>
</dbReference>
<keyword evidence="11" id="KW-1185">Reference proteome</keyword>
<evidence type="ECO:0000256" key="4">
    <source>
        <dbReference type="ARBA" id="ARBA00022741"/>
    </source>
</evidence>
<dbReference type="PROSITE" id="PS51278">
    <property type="entry name" value="GATASE_TYPE_2"/>
    <property type="match status" value="1"/>
</dbReference>
<accession>A0ABQ4BZ95</accession>
<proteinExistence type="inferred from homology"/>
<keyword evidence="6" id="KW-0028">Amino-acid biosynthesis</keyword>
<comment type="caution">
    <text evidence="10">The sequence shown here is derived from an EMBL/GenBank/DDBJ whole genome shotgun (WGS) entry which is preliminary data.</text>
</comment>
<dbReference type="InterPro" id="IPR014729">
    <property type="entry name" value="Rossmann-like_a/b/a_fold"/>
</dbReference>
<dbReference type="Pfam" id="PF00733">
    <property type="entry name" value="Asn_synthase"/>
    <property type="match status" value="1"/>
</dbReference>
<dbReference type="CDD" id="cd00712">
    <property type="entry name" value="AsnB"/>
    <property type="match status" value="1"/>
</dbReference>
<protein>
    <recommendedName>
        <fullName evidence="3">asparagine synthase (glutamine-hydrolyzing)</fullName>
        <ecNumber evidence="3">6.3.5.4</ecNumber>
    </recommendedName>
</protein>
<dbReference type="PANTHER" id="PTHR43284">
    <property type="entry name" value="ASPARAGINE SYNTHETASE (GLUTAMINE-HYDROLYZING)"/>
    <property type="match status" value="1"/>
</dbReference>
<evidence type="ECO:0000256" key="8">
    <source>
        <dbReference type="ARBA" id="ARBA00048741"/>
    </source>
</evidence>
<dbReference type="Proteomes" id="UP000624325">
    <property type="component" value="Unassembled WGS sequence"/>
</dbReference>
<dbReference type="RefSeq" id="WP_203701638.1">
    <property type="nucleotide sequence ID" value="NZ_BAAALU010000001.1"/>
</dbReference>
<organism evidence="10 11">
    <name type="scientific">Asanoa iriomotensis</name>
    <dbReference type="NCBI Taxonomy" id="234613"/>
    <lineage>
        <taxon>Bacteria</taxon>
        <taxon>Bacillati</taxon>
        <taxon>Actinomycetota</taxon>
        <taxon>Actinomycetes</taxon>
        <taxon>Micromonosporales</taxon>
        <taxon>Micromonosporaceae</taxon>
        <taxon>Asanoa</taxon>
    </lineage>
</organism>
<dbReference type="PANTHER" id="PTHR43284:SF1">
    <property type="entry name" value="ASPARAGINE SYNTHETASE"/>
    <property type="match status" value="1"/>
</dbReference>
<comment type="catalytic activity">
    <reaction evidence="8">
        <text>L-aspartate + L-glutamine + ATP + H2O = L-asparagine + L-glutamate + AMP + diphosphate + H(+)</text>
        <dbReference type="Rhea" id="RHEA:12228"/>
        <dbReference type="ChEBI" id="CHEBI:15377"/>
        <dbReference type="ChEBI" id="CHEBI:15378"/>
        <dbReference type="ChEBI" id="CHEBI:29985"/>
        <dbReference type="ChEBI" id="CHEBI:29991"/>
        <dbReference type="ChEBI" id="CHEBI:30616"/>
        <dbReference type="ChEBI" id="CHEBI:33019"/>
        <dbReference type="ChEBI" id="CHEBI:58048"/>
        <dbReference type="ChEBI" id="CHEBI:58359"/>
        <dbReference type="ChEBI" id="CHEBI:456215"/>
        <dbReference type="EC" id="6.3.5.4"/>
    </reaction>
</comment>
<dbReference type="NCBIfam" id="TIGR01536">
    <property type="entry name" value="asn_synth_AEB"/>
    <property type="match status" value="1"/>
</dbReference>
<name>A0ABQ4BZ95_9ACTN</name>
<dbReference type="InterPro" id="IPR006426">
    <property type="entry name" value="Asn_synth_AEB"/>
</dbReference>
<evidence type="ECO:0000313" key="11">
    <source>
        <dbReference type="Proteomes" id="UP000624325"/>
    </source>
</evidence>
<keyword evidence="6" id="KW-0061">Asparagine biosynthesis</keyword>
<comment type="pathway">
    <text evidence="1">Amino-acid biosynthesis; L-asparagine biosynthesis; L-asparagine from L-aspartate (L-Gln route): step 1/1.</text>
</comment>
<dbReference type="SUPFAM" id="SSF52402">
    <property type="entry name" value="Adenine nucleotide alpha hydrolases-like"/>
    <property type="match status" value="1"/>
</dbReference>
<keyword evidence="7" id="KW-0315">Glutamine amidotransferase</keyword>
<evidence type="ECO:0000313" key="10">
    <source>
        <dbReference type="EMBL" id="GIF55830.1"/>
    </source>
</evidence>
<dbReference type="InterPro" id="IPR017932">
    <property type="entry name" value="GATase_2_dom"/>
</dbReference>
<evidence type="ECO:0000256" key="7">
    <source>
        <dbReference type="ARBA" id="ARBA00022962"/>
    </source>
</evidence>
<evidence type="ECO:0000256" key="6">
    <source>
        <dbReference type="ARBA" id="ARBA00022888"/>
    </source>
</evidence>
<keyword evidence="5" id="KW-0067">ATP-binding</keyword>
<keyword evidence="4" id="KW-0547">Nucleotide-binding</keyword>
<reference evidence="10 11" key="1">
    <citation type="submission" date="2021-01" db="EMBL/GenBank/DDBJ databases">
        <title>Whole genome shotgun sequence of Asanoa iriomotensis NBRC 100142.</title>
        <authorList>
            <person name="Komaki H."/>
            <person name="Tamura T."/>
        </authorList>
    </citation>
    <scope>NUCLEOTIDE SEQUENCE [LARGE SCALE GENOMIC DNA]</scope>
    <source>
        <strain evidence="10 11">NBRC 100142</strain>
    </source>
</reference>
<feature type="domain" description="Glutamine amidotransferase type-2" evidence="9">
    <location>
        <begin position="2"/>
        <end position="212"/>
    </location>
</feature>
<evidence type="ECO:0000256" key="1">
    <source>
        <dbReference type="ARBA" id="ARBA00005187"/>
    </source>
</evidence>
<dbReference type="CDD" id="cd01991">
    <property type="entry name" value="Asn_synthase_B_C"/>
    <property type="match status" value="1"/>
</dbReference>
<evidence type="ECO:0000256" key="3">
    <source>
        <dbReference type="ARBA" id="ARBA00012737"/>
    </source>
</evidence>
<dbReference type="InterPro" id="IPR029055">
    <property type="entry name" value="Ntn_hydrolases_N"/>
</dbReference>
<dbReference type="PIRSF" id="PIRSF001589">
    <property type="entry name" value="Asn_synthetase_glu-h"/>
    <property type="match status" value="1"/>
</dbReference>
<dbReference type="Gene3D" id="3.60.20.10">
    <property type="entry name" value="Glutamine Phosphoribosylpyrophosphate, subunit 1, domain 1"/>
    <property type="match status" value="1"/>
</dbReference>
<dbReference type="InterPro" id="IPR033738">
    <property type="entry name" value="AsnB_N"/>
</dbReference>
<sequence>MCGIAGIAYTDAAVPARPDVLRAACATLRHRGPDDDGVYAGHGAGLAVRRLAVIDPGGGQPVVRDEDGAVRAILNGEIYNHRRLREDLVRRGHRLASHCDTEVIPHLYEEYGTDFAAHLEGMFAIALWDERRRLLCLVRDRLGVKPLYYAVQAGRIVFGSEIKALLAADVKTTVDPQAISDFLSLMYVPGSRSIFAQVRKLSPASMLTWQQGRYTVKPYWSLAGRPQRTGLSARRAAGMLRELVTESVAAQQPADVPVGYFLSGGMDSSSVVAAARAVLPDAELKTFSVGFTDPSYDERTAAATVARQFGCDHTEAVVRPRAEDVADGLLSGFDEPFADPSMVPTYYLSQLAREQVTVVLSGDGGDEILAGYLTYTADRLARHYRLLPRALTAELMPLLLRHVHESDRRMTWQFKARRFVSNALESPGRSHYLWRVVLSEERKARLLHPDLLAALTDTYSSHAPHYHAGRGFDPLTRFQYTDTKVYLADDVLTKVDRAAMAHALEVRVPLLATPLVEFAFSLPGRLKMPGYQPKRLMRRAFADVLPPEIVRAPKRGFNAPMAAWLRGPYRPLVDAYLGREVLDRQGFLRFAEVDRLWRDHLAGTGDHSRELWAVLMLSMWAEKHRAYR</sequence>
<comment type="similarity">
    <text evidence="2">Belongs to the asparagine synthetase family.</text>
</comment>
<evidence type="ECO:0000259" key="9">
    <source>
        <dbReference type="PROSITE" id="PS51278"/>
    </source>
</evidence>
<dbReference type="EC" id="6.3.5.4" evidence="3"/>
<dbReference type="InterPro" id="IPR051786">
    <property type="entry name" value="ASN_synthetase/amidase"/>
</dbReference>
<gene>
    <name evidence="10" type="ORF">Air01nite_19250</name>
</gene>
<dbReference type="Gene3D" id="3.40.50.620">
    <property type="entry name" value="HUPs"/>
    <property type="match status" value="2"/>
</dbReference>
<dbReference type="SUPFAM" id="SSF56235">
    <property type="entry name" value="N-terminal nucleophile aminohydrolases (Ntn hydrolases)"/>
    <property type="match status" value="1"/>
</dbReference>
<dbReference type="InterPro" id="IPR001962">
    <property type="entry name" value="Asn_synthase"/>
</dbReference>
<evidence type="ECO:0000256" key="5">
    <source>
        <dbReference type="ARBA" id="ARBA00022840"/>
    </source>
</evidence>
<dbReference type="Pfam" id="PF13537">
    <property type="entry name" value="GATase_7"/>
    <property type="match status" value="1"/>
</dbReference>